<reference evidence="1" key="1">
    <citation type="journal article" date="2023" name="IScience">
        <title>Live-bearing cockroach genome reveals convergent evolutionary mechanisms linked to viviparity in insects and beyond.</title>
        <authorList>
            <person name="Fouks B."/>
            <person name="Harrison M.C."/>
            <person name="Mikhailova A.A."/>
            <person name="Marchal E."/>
            <person name="English S."/>
            <person name="Carruthers M."/>
            <person name="Jennings E.C."/>
            <person name="Chiamaka E.L."/>
            <person name="Frigard R.A."/>
            <person name="Pippel M."/>
            <person name="Attardo G.M."/>
            <person name="Benoit J.B."/>
            <person name="Bornberg-Bauer E."/>
            <person name="Tobe S.S."/>
        </authorList>
    </citation>
    <scope>NUCLEOTIDE SEQUENCE</scope>
    <source>
        <strain evidence="1">Stay&amp;Tobe</strain>
    </source>
</reference>
<evidence type="ECO:0000313" key="2">
    <source>
        <dbReference type="Proteomes" id="UP001233999"/>
    </source>
</evidence>
<gene>
    <name evidence="1" type="ORF">L9F63_008439</name>
</gene>
<dbReference type="AlphaFoldDB" id="A0AAD8E1U2"/>
<accession>A0AAD8E1U2</accession>
<keyword evidence="2" id="KW-1185">Reference proteome</keyword>
<feature type="non-terminal residue" evidence="1">
    <location>
        <position position="1"/>
    </location>
</feature>
<comment type="caution">
    <text evidence="1">The sequence shown here is derived from an EMBL/GenBank/DDBJ whole genome shotgun (WGS) entry which is preliminary data.</text>
</comment>
<feature type="non-terminal residue" evidence="1">
    <location>
        <position position="57"/>
    </location>
</feature>
<protein>
    <submittedName>
        <fullName evidence="1">Uncharacterized protein</fullName>
    </submittedName>
</protein>
<reference evidence="1" key="2">
    <citation type="submission" date="2023-05" db="EMBL/GenBank/DDBJ databases">
        <authorList>
            <person name="Fouks B."/>
        </authorList>
    </citation>
    <scope>NUCLEOTIDE SEQUENCE</scope>
    <source>
        <strain evidence="1">Stay&amp;Tobe</strain>
        <tissue evidence="1">Testes</tissue>
    </source>
</reference>
<proteinExistence type="predicted"/>
<evidence type="ECO:0000313" key="1">
    <source>
        <dbReference type="EMBL" id="KAJ9574183.1"/>
    </source>
</evidence>
<organism evidence="1 2">
    <name type="scientific">Diploptera punctata</name>
    <name type="common">Pacific beetle cockroach</name>
    <dbReference type="NCBI Taxonomy" id="6984"/>
    <lineage>
        <taxon>Eukaryota</taxon>
        <taxon>Metazoa</taxon>
        <taxon>Ecdysozoa</taxon>
        <taxon>Arthropoda</taxon>
        <taxon>Hexapoda</taxon>
        <taxon>Insecta</taxon>
        <taxon>Pterygota</taxon>
        <taxon>Neoptera</taxon>
        <taxon>Polyneoptera</taxon>
        <taxon>Dictyoptera</taxon>
        <taxon>Blattodea</taxon>
        <taxon>Blaberoidea</taxon>
        <taxon>Blaberidae</taxon>
        <taxon>Diplopterinae</taxon>
        <taxon>Diploptera</taxon>
    </lineage>
</organism>
<dbReference type="EMBL" id="JASPKZ010010652">
    <property type="protein sequence ID" value="KAJ9574183.1"/>
    <property type="molecule type" value="Genomic_DNA"/>
</dbReference>
<sequence>KSLENPREFNGRRLIFSSAAFEKRYPEIKNKISAPVSAYKVADVLLNARPVKELAFS</sequence>
<name>A0AAD8E1U2_DIPPU</name>
<dbReference type="Proteomes" id="UP001233999">
    <property type="component" value="Unassembled WGS sequence"/>
</dbReference>